<feature type="domain" description="LysM" evidence="2">
    <location>
        <begin position="187"/>
        <end position="231"/>
    </location>
</feature>
<feature type="transmembrane region" description="Helical" evidence="1">
    <location>
        <begin position="487"/>
        <end position="510"/>
    </location>
</feature>
<feature type="transmembrane region" description="Helical" evidence="1">
    <location>
        <begin position="531"/>
        <end position="551"/>
    </location>
</feature>
<keyword evidence="1" id="KW-1133">Transmembrane helix</keyword>
<evidence type="ECO:0000313" key="3">
    <source>
        <dbReference type="EMBL" id="KKW36632.1"/>
    </source>
</evidence>
<protein>
    <submittedName>
        <fullName evidence="3">Peptidase M23 family protein</fullName>
    </submittedName>
</protein>
<accession>A0A0G2A6W7</accession>
<dbReference type="InterPro" id="IPR018392">
    <property type="entry name" value="LysM"/>
</dbReference>
<dbReference type="PANTHER" id="PTHR33734">
    <property type="entry name" value="LYSM DOMAIN-CONTAINING GPI-ANCHORED PROTEIN 2"/>
    <property type="match status" value="1"/>
</dbReference>
<keyword evidence="1" id="KW-0812">Transmembrane</keyword>
<dbReference type="Pfam" id="PF01476">
    <property type="entry name" value="LysM"/>
    <property type="match status" value="2"/>
</dbReference>
<dbReference type="Proteomes" id="UP000033865">
    <property type="component" value="Unassembled WGS sequence"/>
</dbReference>
<organism evidence="3 4">
    <name type="scientific">Candidatus Uhrbacteria bacterium GW2011_GWC2_53_7</name>
    <dbReference type="NCBI Taxonomy" id="1618986"/>
    <lineage>
        <taxon>Bacteria</taxon>
        <taxon>Candidatus Uhriibacteriota</taxon>
    </lineage>
</organism>
<evidence type="ECO:0000256" key="1">
    <source>
        <dbReference type="SAM" id="Phobius"/>
    </source>
</evidence>
<evidence type="ECO:0000259" key="2">
    <source>
        <dbReference type="PROSITE" id="PS51782"/>
    </source>
</evidence>
<dbReference type="EMBL" id="LCRN01000017">
    <property type="protein sequence ID" value="KKW36632.1"/>
    <property type="molecule type" value="Genomic_DNA"/>
</dbReference>
<evidence type="ECO:0000313" key="4">
    <source>
        <dbReference type="Proteomes" id="UP000033865"/>
    </source>
</evidence>
<feature type="transmembrane region" description="Helical" evidence="1">
    <location>
        <begin position="66"/>
        <end position="90"/>
    </location>
</feature>
<dbReference type="GO" id="GO:0008932">
    <property type="term" value="F:lytic endotransglycosylase activity"/>
    <property type="evidence" value="ECO:0007669"/>
    <property type="project" value="TreeGrafter"/>
</dbReference>
<dbReference type="SUPFAM" id="SSF54106">
    <property type="entry name" value="LysM domain"/>
    <property type="match status" value="2"/>
</dbReference>
<reference evidence="3 4" key="1">
    <citation type="journal article" date="2015" name="Nature">
        <title>rRNA introns, odd ribosomes, and small enigmatic genomes across a large radiation of phyla.</title>
        <authorList>
            <person name="Brown C.T."/>
            <person name="Hug L.A."/>
            <person name="Thomas B.C."/>
            <person name="Sharon I."/>
            <person name="Castelle C.J."/>
            <person name="Singh A."/>
            <person name="Wilkins M.J."/>
            <person name="Williams K.H."/>
            <person name="Banfield J.F."/>
        </authorList>
    </citation>
    <scope>NUCLEOTIDE SEQUENCE [LARGE SCALE GENOMIC DNA]</scope>
</reference>
<dbReference type="PROSITE" id="PS51782">
    <property type="entry name" value="LYSM"/>
    <property type="match status" value="2"/>
</dbReference>
<feature type="domain" description="LysM" evidence="2">
    <location>
        <begin position="237"/>
        <end position="281"/>
    </location>
</feature>
<dbReference type="InterPro" id="IPR036779">
    <property type="entry name" value="LysM_dom_sf"/>
</dbReference>
<keyword evidence="1" id="KW-0472">Membrane</keyword>
<proteinExistence type="predicted"/>
<dbReference type="CDD" id="cd00118">
    <property type="entry name" value="LysM"/>
    <property type="match status" value="2"/>
</dbReference>
<sequence length="553" mass="60518">MRIALLFLKGLVVIRRFFVKFCGTFFGPGWRAMKWLGRKGLVESYRAFSGVKRATRGHASRSRQHLLYLFSGRWVVHVSMFLIALLVGFINISGSEVRAEGFGEKSLLFRMVIDELAPVVEEVTSETAVAERDIPDYFEAGLVSSALGGTDTHSLNDSYVTTTVGGAVVAPTLVESKPSVAPRTEVETYMIADGDTLGGIADRYGLSLNTLLWANGLSFRSTLKIGQGLTIPPTDGVIHTVKRGDTLLAIARKYGANAETIIGFNRLASANDLSIGESLIIPGGKISVSARIPSVAPVRSLFTGMPSSAPARSAHHRPAARGRLHPLLRLNAVPCLPRAGARGLPGRHRARRAPATATQWRLTTATASKRAMAITQSSMYPPAKLLRLVCRWRFAAQPDALQEPIFTSKSSAAGGLQIRLNMCDKCMQKKNCLECKAMIKAWNEKCQACGFTLVLEPDEAARARYLRGPSLGALLWTQGWAVGARTYLWFIASLIPIVGIAALIILTIFGRRISWERGGWSSWTEFQSRMRLLDVIGIVWIGVLILVYILVRR</sequence>
<comment type="caution">
    <text evidence="3">The sequence shown here is derived from an EMBL/GenBank/DDBJ whole genome shotgun (WGS) entry which is preliminary data.</text>
</comment>
<dbReference type="SMART" id="SM00257">
    <property type="entry name" value="LysM"/>
    <property type="match status" value="2"/>
</dbReference>
<gene>
    <name evidence="3" type="ORF">UY82_C0017G0008</name>
</gene>
<dbReference type="Gene3D" id="3.10.350.10">
    <property type="entry name" value="LysM domain"/>
    <property type="match status" value="2"/>
</dbReference>
<dbReference type="PANTHER" id="PTHR33734:SF22">
    <property type="entry name" value="MEMBRANE-BOUND LYTIC MUREIN TRANSGLYCOSYLASE D"/>
    <property type="match status" value="1"/>
</dbReference>
<dbReference type="AlphaFoldDB" id="A0A0G2A6W7"/>
<name>A0A0G2A6W7_9BACT</name>